<keyword evidence="3" id="KW-1185">Reference proteome</keyword>
<comment type="caution">
    <text evidence="2">The sequence shown here is derived from an EMBL/GenBank/DDBJ whole genome shotgun (WGS) entry which is preliminary data.</text>
</comment>
<dbReference type="OrthoDB" id="4336585at2"/>
<dbReference type="InterPro" id="IPR010982">
    <property type="entry name" value="Lambda_DNA-bd_dom_sf"/>
</dbReference>
<dbReference type="PANTHER" id="PTHR35010:SF2">
    <property type="entry name" value="BLL4672 PROTEIN"/>
    <property type="match status" value="1"/>
</dbReference>
<dbReference type="Gene3D" id="3.30.450.180">
    <property type="match status" value="1"/>
</dbReference>
<name>A0A0D8B9W4_9ACTN</name>
<sequence length="283" mass="31752">MDRNQLAGFLRTRREALQPEDVGLPRGQRRRTGGLRREEVAALCGMSTDYYSRIEQQRGPRPSEPMLAAIARGLHLHLSLDERDHLFRLAGHPAPGRDLRAHHVDTGLMHVLDRLQDTPAQVVTSLGETLLQTPPAVALLGDETAYTGLERSMIYRWFTRPETRLIYPDEDHALHSRAFTADLRSLVARKGPESRGAAMSRTLLDVSREFAELWSEHEITGSRGHHKRIRNAELGLLDVYCQMLLDLDQEQALLIFTATPGSESHDKLQLLSVIGAQNLPSAP</sequence>
<dbReference type="CDD" id="cd00093">
    <property type="entry name" value="HTH_XRE"/>
    <property type="match status" value="1"/>
</dbReference>
<dbReference type="SUPFAM" id="SSF47413">
    <property type="entry name" value="lambda repressor-like DNA-binding domains"/>
    <property type="match status" value="1"/>
</dbReference>
<dbReference type="Pfam" id="PF13560">
    <property type="entry name" value="HTH_31"/>
    <property type="match status" value="1"/>
</dbReference>
<dbReference type="AlphaFoldDB" id="A0A0D8B9W4"/>
<gene>
    <name evidence="2" type="ORF">FF36_05550</name>
</gene>
<dbReference type="RefSeq" id="WP_044888017.1">
    <property type="nucleotide sequence ID" value="NZ_JYFN01000069.1"/>
</dbReference>
<reference evidence="2 3" key="2">
    <citation type="journal article" date="2016" name="Genome Announc.">
        <title>Permanent Draft Genome Sequences for Two Variants of Frankia sp. Strain CpI1, the First Frankia Strain Isolated from Root Nodules of Comptonia peregrina.</title>
        <authorList>
            <person name="Oshone R."/>
            <person name="Hurst S.G.IV."/>
            <person name="Abebe-Akele F."/>
            <person name="Simpson S."/>
            <person name="Morris K."/>
            <person name="Thomas W.K."/>
            <person name="Tisa L.S."/>
        </authorList>
    </citation>
    <scope>NUCLEOTIDE SEQUENCE [LARGE SCALE GENOMIC DNA]</scope>
    <source>
        <strain evidence="3">CpI1-S</strain>
    </source>
</reference>
<dbReference type="InterPro" id="IPR001387">
    <property type="entry name" value="Cro/C1-type_HTH"/>
</dbReference>
<dbReference type="Proteomes" id="UP000032545">
    <property type="component" value="Unassembled WGS sequence"/>
</dbReference>
<accession>A0A0D8B9W4</accession>
<evidence type="ECO:0000313" key="3">
    <source>
        <dbReference type="Proteomes" id="UP000032545"/>
    </source>
</evidence>
<dbReference type="EMBL" id="JYFN01000069">
    <property type="protein sequence ID" value="KJE20172.1"/>
    <property type="molecule type" value="Genomic_DNA"/>
</dbReference>
<dbReference type="GO" id="GO:0003677">
    <property type="term" value="F:DNA binding"/>
    <property type="evidence" value="ECO:0007669"/>
    <property type="project" value="InterPro"/>
</dbReference>
<dbReference type="Pfam" id="PF17765">
    <property type="entry name" value="MLTR_LBD"/>
    <property type="match status" value="1"/>
</dbReference>
<proteinExistence type="predicted"/>
<dbReference type="Gene3D" id="1.10.260.40">
    <property type="entry name" value="lambda repressor-like DNA-binding domains"/>
    <property type="match status" value="1"/>
</dbReference>
<dbReference type="SMART" id="SM00530">
    <property type="entry name" value="HTH_XRE"/>
    <property type="match status" value="1"/>
</dbReference>
<feature type="domain" description="HTH cro/C1-type" evidence="1">
    <location>
        <begin position="34"/>
        <end position="83"/>
    </location>
</feature>
<dbReference type="InterPro" id="IPR041413">
    <property type="entry name" value="MLTR_LBD"/>
</dbReference>
<dbReference type="PANTHER" id="PTHR35010">
    <property type="entry name" value="BLL4672 PROTEIN-RELATED"/>
    <property type="match status" value="1"/>
</dbReference>
<evidence type="ECO:0000313" key="2">
    <source>
        <dbReference type="EMBL" id="KJE20172.1"/>
    </source>
</evidence>
<protein>
    <submittedName>
        <fullName evidence="2">Helix-turn-helix domain</fullName>
    </submittedName>
</protein>
<dbReference type="PROSITE" id="PS50943">
    <property type="entry name" value="HTH_CROC1"/>
    <property type="match status" value="1"/>
</dbReference>
<reference evidence="3" key="1">
    <citation type="submission" date="2015-02" db="EMBL/GenBank/DDBJ databases">
        <title>Draft Genome of Frankia sp. CpI1-S.</title>
        <authorList>
            <person name="Oshone R.T."/>
            <person name="Ngom M."/>
            <person name="Ghodhbane-Gtari F."/>
            <person name="Gtari M."/>
            <person name="Morris K."/>
            <person name="Thomas K."/>
            <person name="Sen A."/>
            <person name="Tisa L.S."/>
        </authorList>
    </citation>
    <scope>NUCLEOTIDE SEQUENCE [LARGE SCALE GENOMIC DNA]</scope>
    <source>
        <strain evidence="3">CpI1-S</strain>
    </source>
</reference>
<dbReference type="PATRIC" id="fig|1502723.3.peg.5974"/>
<organism evidence="2 3">
    <name type="scientific">Frankia torreyi</name>
    <dbReference type="NCBI Taxonomy" id="1856"/>
    <lineage>
        <taxon>Bacteria</taxon>
        <taxon>Bacillati</taxon>
        <taxon>Actinomycetota</taxon>
        <taxon>Actinomycetes</taxon>
        <taxon>Frankiales</taxon>
        <taxon>Frankiaceae</taxon>
        <taxon>Frankia</taxon>
    </lineage>
</organism>
<evidence type="ECO:0000259" key="1">
    <source>
        <dbReference type="PROSITE" id="PS50943"/>
    </source>
</evidence>